<comment type="caution">
    <text evidence="8">The sequence shown here is derived from an EMBL/GenBank/DDBJ whole genome shotgun (WGS) entry which is preliminary data.</text>
</comment>
<evidence type="ECO:0000313" key="9">
    <source>
        <dbReference type="Proteomes" id="UP001560045"/>
    </source>
</evidence>
<protein>
    <submittedName>
        <fullName evidence="8">SigE family RNA polymerase sigma factor</fullName>
    </submittedName>
</protein>
<dbReference type="EMBL" id="JBFNXQ010000151">
    <property type="protein sequence ID" value="MEX5721665.1"/>
    <property type="molecule type" value="Genomic_DNA"/>
</dbReference>
<dbReference type="Pfam" id="PF08281">
    <property type="entry name" value="Sigma70_r4_2"/>
    <property type="match status" value="1"/>
</dbReference>
<evidence type="ECO:0000259" key="7">
    <source>
        <dbReference type="Pfam" id="PF08281"/>
    </source>
</evidence>
<dbReference type="CDD" id="cd06171">
    <property type="entry name" value="Sigma70_r4"/>
    <property type="match status" value="1"/>
</dbReference>
<sequence>MRSQDEAKFHAYVSAHLNVLRRTAYLMCGDWHEADDLVQESLCKLYLSWTKIRTEIDLHPYVRQILVRSFIDVRRSARWRREDRSGVVPERGYDPTPDGHSDVVRAALDQLAPSMRAMLVLRYFEDLSIEETAAVMKCSIGNVKSQTARALSRIRVLMVEEGW</sequence>
<dbReference type="SUPFAM" id="SSF88946">
    <property type="entry name" value="Sigma2 domain of RNA polymerase sigma factors"/>
    <property type="match status" value="1"/>
</dbReference>
<evidence type="ECO:0000256" key="4">
    <source>
        <dbReference type="ARBA" id="ARBA00023125"/>
    </source>
</evidence>
<proteinExistence type="inferred from homology"/>
<reference evidence="8 9" key="1">
    <citation type="submission" date="2024-06" db="EMBL/GenBank/DDBJ databases">
        <title>Draft genome sequence of Geodermatophilus badlandi, a novel member of the Geodermatophilaceae isolated from badland sedimentary rocks in the Red desert, Wyoming, USA.</title>
        <authorList>
            <person name="Ben Tekaya S."/>
            <person name="Nouioui I."/>
            <person name="Flores G.M."/>
            <person name="Shaal M.N."/>
            <person name="Bredoire F."/>
            <person name="Basile F."/>
            <person name="Van Diepen L."/>
            <person name="Ward N.L."/>
        </authorList>
    </citation>
    <scope>NUCLEOTIDE SEQUENCE [LARGE SCALE GENOMIC DNA]</scope>
    <source>
        <strain evidence="8 9">WL48A</strain>
    </source>
</reference>
<dbReference type="NCBIfam" id="TIGR02937">
    <property type="entry name" value="sigma70-ECF"/>
    <property type="match status" value="1"/>
</dbReference>
<dbReference type="PANTHER" id="PTHR43133">
    <property type="entry name" value="RNA POLYMERASE ECF-TYPE SIGMA FACTO"/>
    <property type="match status" value="1"/>
</dbReference>
<accession>A0ABV3XM35</accession>
<feature type="domain" description="RNA polymerase sigma factor 70 region 4 type 2" evidence="7">
    <location>
        <begin position="103"/>
        <end position="153"/>
    </location>
</feature>
<evidence type="ECO:0000256" key="2">
    <source>
        <dbReference type="ARBA" id="ARBA00023015"/>
    </source>
</evidence>
<evidence type="ECO:0000256" key="5">
    <source>
        <dbReference type="ARBA" id="ARBA00023163"/>
    </source>
</evidence>
<feature type="domain" description="RNA polymerase sigma-70 region 2" evidence="6">
    <location>
        <begin position="13"/>
        <end position="80"/>
    </location>
</feature>
<name>A0ABV3XM35_9ACTN</name>
<dbReference type="Proteomes" id="UP001560045">
    <property type="component" value="Unassembled WGS sequence"/>
</dbReference>
<dbReference type="RefSeq" id="WP_369210461.1">
    <property type="nucleotide sequence ID" value="NZ_JBFNXQ010000151.1"/>
</dbReference>
<keyword evidence="4" id="KW-0238">DNA-binding</keyword>
<dbReference type="PANTHER" id="PTHR43133:SF50">
    <property type="entry name" value="ECF RNA POLYMERASE SIGMA FACTOR SIGM"/>
    <property type="match status" value="1"/>
</dbReference>
<dbReference type="Gene3D" id="1.10.1740.10">
    <property type="match status" value="1"/>
</dbReference>
<dbReference type="InterPro" id="IPR007627">
    <property type="entry name" value="RNA_pol_sigma70_r2"/>
</dbReference>
<dbReference type="InterPro" id="IPR013249">
    <property type="entry name" value="RNA_pol_sigma70_r4_t2"/>
</dbReference>
<dbReference type="InterPro" id="IPR013324">
    <property type="entry name" value="RNA_pol_sigma_r3/r4-like"/>
</dbReference>
<comment type="similarity">
    <text evidence="1">Belongs to the sigma-70 factor family. ECF subfamily.</text>
</comment>
<evidence type="ECO:0000313" key="8">
    <source>
        <dbReference type="EMBL" id="MEX5721665.1"/>
    </source>
</evidence>
<keyword evidence="5" id="KW-0804">Transcription</keyword>
<dbReference type="InterPro" id="IPR036388">
    <property type="entry name" value="WH-like_DNA-bd_sf"/>
</dbReference>
<gene>
    <name evidence="8" type="ORF">ABQ292_25275</name>
</gene>
<dbReference type="Pfam" id="PF04542">
    <property type="entry name" value="Sigma70_r2"/>
    <property type="match status" value="1"/>
</dbReference>
<keyword evidence="2" id="KW-0805">Transcription regulation</keyword>
<dbReference type="SUPFAM" id="SSF88659">
    <property type="entry name" value="Sigma3 and sigma4 domains of RNA polymerase sigma factors"/>
    <property type="match status" value="1"/>
</dbReference>
<dbReference type="InterPro" id="IPR014284">
    <property type="entry name" value="RNA_pol_sigma-70_dom"/>
</dbReference>
<organism evidence="8 9">
    <name type="scientific">Geodermatophilus maliterrae</name>
    <dbReference type="NCBI Taxonomy" id="3162531"/>
    <lineage>
        <taxon>Bacteria</taxon>
        <taxon>Bacillati</taxon>
        <taxon>Actinomycetota</taxon>
        <taxon>Actinomycetes</taxon>
        <taxon>Geodermatophilales</taxon>
        <taxon>Geodermatophilaceae</taxon>
        <taxon>Geodermatophilus</taxon>
    </lineage>
</organism>
<dbReference type="InterPro" id="IPR013325">
    <property type="entry name" value="RNA_pol_sigma_r2"/>
</dbReference>
<evidence type="ECO:0000256" key="3">
    <source>
        <dbReference type="ARBA" id="ARBA00023082"/>
    </source>
</evidence>
<evidence type="ECO:0000259" key="6">
    <source>
        <dbReference type="Pfam" id="PF04542"/>
    </source>
</evidence>
<dbReference type="Gene3D" id="1.10.10.10">
    <property type="entry name" value="Winged helix-like DNA-binding domain superfamily/Winged helix DNA-binding domain"/>
    <property type="match status" value="1"/>
</dbReference>
<evidence type="ECO:0000256" key="1">
    <source>
        <dbReference type="ARBA" id="ARBA00010641"/>
    </source>
</evidence>
<dbReference type="InterPro" id="IPR039425">
    <property type="entry name" value="RNA_pol_sigma-70-like"/>
</dbReference>
<keyword evidence="9" id="KW-1185">Reference proteome</keyword>
<keyword evidence="3" id="KW-0731">Sigma factor</keyword>